<dbReference type="SUPFAM" id="SSF53098">
    <property type="entry name" value="Ribonuclease H-like"/>
    <property type="match status" value="1"/>
</dbReference>
<proteinExistence type="predicted"/>
<keyword evidence="9 20" id="KW-0378">Hydrolase</keyword>
<comment type="function">
    <text evidence="14 20">DNA polymerase III is a complex, multichain enzyme responsible for most of the replicative synthesis in bacteria. The epsilon subunit contain the editing function and is a proofreading 3'-5' exonuclease.</text>
</comment>
<evidence type="ECO:0000256" key="5">
    <source>
        <dbReference type="ARBA" id="ARBA00022695"/>
    </source>
</evidence>
<evidence type="ECO:0000313" key="23">
    <source>
        <dbReference type="Proteomes" id="UP000317078"/>
    </source>
</evidence>
<evidence type="ECO:0000259" key="21">
    <source>
        <dbReference type="SMART" id="SM00479"/>
    </source>
</evidence>
<dbReference type="GO" id="GO:0046872">
    <property type="term" value="F:metal ion binding"/>
    <property type="evidence" value="ECO:0007669"/>
    <property type="project" value="UniProtKB-KW"/>
</dbReference>
<keyword evidence="6 20" id="KW-0235">DNA replication</keyword>
<feature type="binding site" evidence="19">
    <location>
        <position position="10"/>
    </location>
    <ligand>
        <name>a divalent metal cation</name>
        <dbReference type="ChEBI" id="CHEBI:60240"/>
        <label>1</label>
        <note>catalytic</note>
    </ligand>
</feature>
<dbReference type="GO" id="GO:0005829">
    <property type="term" value="C:cytosol"/>
    <property type="evidence" value="ECO:0007669"/>
    <property type="project" value="TreeGrafter"/>
</dbReference>
<keyword evidence="8 19" id="KW-0479">Metal-binding</keyword>
<comment type="catalytic activity">
    <reaction evidence="16 20">
        <text>DNA(n) + a 2'-deoxyribonucleoside 5'-triphosphate = DNA(n+1) + diphosphate</text>
        <dbReference type="Rhea" id="RHEA:22508"/>
        <dbReference type="Rhea" id="RHEA-COMP:17339"/>
        <dbReference type="Rhea" id="RHEA-COMP:17340"/>
        <dbReference type="ChEBI" id="CHEBI:33019"/>
        <dbReference type="ChEBI" id="CHEBI:61560"/>
        <dbReference type="ChEBI" id="CHEBI:173112"/>
        <dbReference type="EC" id="2.7.7.7"/>
    </reaction>
</comment>
<dbReference type="InterPro" id="IPR013520">
    <property type="entry name" value="Ribonucl_H"/>
</dbReference>
<evidence type="ECO:0000256" key="8">
    <source>
        <dbReference type="ARBA" id="ARBA00022723"/>
    </source>
</evidence>
<dbReference type="Pfam" id="PF00929">
    <property type="entry name" value="RNase_T"/>
    <property type="match status" value="1"/>
</dbReference>
<feature type="binding site" evidence="18">
    <location>
        <position position="10"/>
    </location>
    <ligand>
        <name>substrate</name>
    </ligand>
</feature>
<feature type="binding site" evidence="19">
    <location>
        <position position="156"/>
    </location>
    <ligand>
        <name>a divalent metal cation</name>
        <dbReference type="ChEBI" id="CHEBI:60240"/>
        <label>1</label>
        <note>catalytic</note>
    </ligand>
</feature>
<comment type="cofactor">
    <cofactor evidence="1 20">
        <name>Mn(2+)</name>
        <dbReference type="ChEBI" id="CHEBI:29035"/>
    </cofactor>
</comment>
<accession>A0A502G508</accession>
<evidence type="ECO:0000256" key="11">
    <source>
        <dbReference type="ARBA" id="ARBA00022842"/>
    </source>
</evidence>
<evidence type="ECO:0000256" key="20">
    <source>
        <dbReference type="RuleBase" id="RU364087"/>
    </source>
</evidence>
<evidence type="ECO:0000256" key="18">
    <source>
        <dbReference type="PIRSR" id="PIRSR606309-2"/>
    </source>
</evidence>
<dbReference type="RefSeq" id="WP_140883492.1">
    <property type="nucleotide sequence ID" value="NZ_RCZP01000010.1"/>
</dbReference>
<dbReference type="GO" id="GO:0045004">
    <property type="term" value="P:DNA replication proofreading"/>
    <property type="evidence" value="ECO:0007669"/>
    <property type="project" value="TreeGrafter"/>
</dbReference>
<dbReference type="PANTHER" id="PTHR30231">
    <property type="entry name" value="DNA POLYMERASE III SUBUNIT EPSILON"/>
    <property type="match status" value="1"/>
</dbReference>
<feature type="domain" description="Exonuclease" evidence="21">
    <location>
        <begin position="3"/>
        <end position="173"/>
    </location>
</feature>
<dbReference type="GO" id="GO:0003677">
    <property type="term" value="F:DNA binding"/>
    <property type="evidence" value="ECO:0007669"/>
    <property type="project" value="InterPro"/>
</dbReference>
<comment type="caution">
    <text evidence="22">The sequence shown here is derived from an EMBL/GenBank/DDBJ whole genome shotgun (WGS) entry which is preliminary data.</text>
</comment>
<evidence type="ECO:0000256" key="14">
    <source>
        <dbReference type="ARBA" id="ARBA00025483"/>
    </source>
</evidence>
<feature type="binding site" evidence="18">
    <location>
        <position position="53"/>
    </location>
    <ligand>
        <name>substrate</name>
    </ligand>
</feature>
<feature type="binding site" evidence="18">
    <location>
        <position position="58"/>
    </location>
    <ligand>
        <name>substrate</name>
    </ligand>
</feature>
<keyword evidence="5 20" id="KW-0548">Nucleotidyltransferase</keyword>
<evidence type="ECO:0000256" key="16">
    <source>
        <dbReference type="ARBA" id="ARBA00049244"/>
    </source>
</evidence>
<gene>
    <name evidence="20 22" type="primary">dnaQ</name>
    <name evidence="22" type="ORF">EAH89_12475</name>
</gene>
<dbReference type="AlphaFoldDB" id="A0A502G508"/>
<dbReference type="PANTHER" id="PTHR30231:SF41">
    <property type="entry name" value="DNA POLYMERASE III SUBUNIT EPSILON"/>
    <property type="match status" value="1"/>
</dbReference>
<dbReference type="FunFam" id="3.30.420.10:FF:000012">
    <property type="entry name" value="DNA polymerase III subunit epsilon"/>
    <property type="match status" value="1"/>
</dbReference>
<evidence type="ECO:0000256" key="1">
    <source>
        <dbReference type="ARBA" id="ARBA00001936"/>
    </source>
</evidence>
<dbReference type="EC" id="2.7.7.7" evidence="2 20"/>
<dbReference type="NCBIfam" id="TIGR00573">
    <property type="entry name" value="dnaq"/>
    <property type="match status" value="1"/>
</dbReference>
<feature type="binding site" evidence="18">
    <location>
        <position position="156"/>
    </location>
    <ligand>
        <name>substrate</name>
    </ligand>
</feature>
<dbReference type="InterPro" id="IPR006054">
    <property type="entry name" value="DnaQ"/>
</dbReference>
<comment type="subunit">
    <text evidence="15 20">DNA polymerase III contains a core (composed of alpha, epsilon and theta chains) that associates with a tau subunit. This core dimerizes to form the POLIII' complex. PolIII' associates with the gamma complex (composed of gamma, delta, delta', psi and chi chains) and with the beta chain to form the complete DNA polymerase III complex.</text>
</comment>
<dbReference type="InterPro" id="IPR006309">
    <property type="entry name" value="DnaQ_proteo"/>
</dbReference>
<keyword evidence="13 19" id="KW-0464">Manganese</keyword>
<evidence type="ECO:0000256" key="10">
    <source>
        <dbReference type="ARBA" id="ARBA00022839"/>
    </source>
</evidence>
<protein>
    <recommendedName>
        <fullName evidence="3 20">DNA polymerase III subunit epsilon</fullName>
        <ecNumber evidence="2 20">2.7.7.7</ecNumber>
    </recommendedName>
</protein>
<evidence type="ECO:0000256" key="3">
    <source>
        <dbReference type="ARBA" id="ARBA00020352"/>
    </source>
</evidence>
<keyword evidence="7 20" id="KW-0540">Nuclease</keyword>
<evidence type="ECO:0000256" key="13">
    <source>
        <dbReference type="ARBA" id="ARBA00023211"/>
    </source>
</evidence>
<evidence type="ECO:0000256" key="15">
    <source>
        <dbReference type="ARBA" id="ARBA00026073"/>
    </source>
</evidence>
<reference evidence="22 23" key="1">
    <citation type="journal article" date="2019" name="Environ. Microbiol.">
        <title>Species interactions and distinct microbial communities in high Arctic permafrost affected cryosols are associated with the CH4 and CO2 gas fluxes.</title>
        <authorList>
            <person name="Altshuler I."/>
            <person name="Hamel J."/>
            <person name="Turney S."/>
            <person name="Magnuson E."/>
            <person name="Levesque R."/>
            <person name="Greer C."/>
            <person name="Whyte L.G."/>
        </authorList>
    </citation>
    <scope>NUCLEOTIDE SEQUENCE [LARGE SCALE GENOMIC DNA]</scope>
    <source>
        <strain evidence="22 23">S9.3B</strain>
    </source>
</reference>
<dbReference type="Proteomes" id="UP000317078">
    <property type="component" value="Unassembled WGS sequence"/>
</dbReference>
<evidence type="ECO:0000256" key="17">
    <source>
        <dbReference type="PIRSR" id="PIRSR606309-1"/>
    </source>
</evidence>
<evidence type="ECO:0000256" key="7">
    <source>
        <dbReference type="ARBA" id="ARBA00022722"/>
    </source>
</evidence>
<dbReference type="GO" id="GO:0008408">
    <property type="term" value="F:3'-5' exonuclease activity"/>
    <property type="evidence" value="ECO:0007669"/>
    <property type="project" value="TreeGrafter"/>
</dbReference>
<evidence type="ECO:0000256" key="4">
    <source>
        <dbReference type="ARBA" id="ARBA00022679"/>
    </source>
</evidence>
<dbReference type="NCBIfam" id="TIGR01406">
    <property type="entry name" value="dnaQ_proteo"/>
    <property type="match status" value="1"/>
</dbReference>
<organism evidence="22 23">
    <name type="scientific">Muricoccus nepalensis</name>
    <dbReference type="NCBI Taxonomy" id="1854500"/>
    <lineage>
        <taxon>Bacteria</taxon>
        <taxon>Pseudomonadati</taxon>
        <taxon>Pseudomonadota</taxon>
        <taxon>Alphaproteobacteria</taxon>
        <taxon>Acetobacterales</taxon>
        <taxon>Roseomonadaceae</taxon>
        <taxon>Muricoccus</taxon>
    </lineage>
</organism>
<sequence>MTRALILDTETTGLDPATGDRVLEVAAIEVVNLMPTGRSFHRLINPERDVPPEAAKVHGFTAAMLADKPLFPAILPELLGFLGNDPVIAHNAPFDFNFLDHEFDRANTPRIDRSRMVDTLVMAKKRFPGLPNSLDALCRRFGIDLSARTTHNALLDVQLLGQVYLELMGGKQPGLALATTLGGSRSGVVATSGPAIRRPRPIVPRAEDLERHAAFLGKLKDPLWAVMDGASLDGAPPAAP</sequence>
<dbReference type="CDD" id="cd06131">
    <property type="entry name" value="DNA_pol_III_epsilon_Ecoli_like"/>
    <property type="match status" value="1"/>
</dbReference>
<evidence type="ECO:0000256" key="19">
    <source>
        <dbReference type="PIRSR" id="PIRSR606309-3"/>
    </source>
</evidence>
<evidence type="ECO:0000256" key="9">
    <source>
        <dbReference type="ARBA" id="ARBA00022801"/>
    </source>
</evidence>
<dbReference type="InterPro" id="IPR036397">
    <property type="entry name" value="RNaseH_sf"/>
</dbReference>
<feature type="binding site" evidence="19">
    <location>
        <position position="8"/>
    </location>
    <ligand>
        <name>a divalent metal cation</name>
        <dbReference type="ChEBI" id="CHEBI:60240"/>
        <label>1</label>
        <note>catalytic</note>
    </ligand>
</feature>
<dbReference type="InterPro" id="IPR012337">
    <property type="entry name" value="RNaseH-like_sf"/>
</dbReference>
<dbReference type="EMBL" id="RCZP01000010">
    <property type="protein sequence ID" value="TPG56884.1"/>
    <property type="molecule type" value="Genomic_DNA"/>
</dbReference>
<keyword evidence="12 20" id="KW-0239">DNA-directed DNA polymerase</keyword>
<dbReference type="NCBIfam" id="NF004316">
    <property type="entry name" value="PRK05711.1"/>
    <property type="match status" value="1"/>
</dbReference>
<keyword evidence="11 19" id="KW-0460">Magnesium</keyword>
<name>A0A502G508_9PROT</name>
<keyword evidence="4 20" id="KW-0808">Transferase</keyword>
<feature type="binding site" evidence="18">
    <location>
        <position position="8"/>
    </location>
    <ligand>
        <name>substrate</name>
    </ligand>
</feature>
<keyword evidence="10 20" id="KW-0269">Exonuclease</keyword>
<dbReference type="GO" id="GO:0003887">
    <property type="term" value="F:DNA-directed DNA polymerase activity"/>
    <property type="evidence" value="ECO:0007669"/>
    <property type="project" value="UniProtKB-KW"/>
</dbReference>
<evidence type="ECO:0000256" key="12">
    <source>
        <dbReference type="ARBA" id="ARBA00022932"/>
    </source>
</evidence>
<evidence type="ECO:0000256" key="2">
    <source>
        <dbReference type="ARBA" id="ARBA00012417"/>
    </source>
</evidence>
<keyword evidence="23" id="KW-1185">Reference proteome</keyword>
<evidence type="ECO:0000313" key="22">
    <source>
        <dbReference type="EMBL" id="TPG56884.1"/>
    </source>
</evidence>
<feature type="active site" description="Proton acceptor" evidence="17">
    <location>
        <position position="151"/>
    </location>
</feature>
<evidence type="ECO:0000256" key="6">
    <source>
        <dbReference type="ARBA" id="ARBA00022705"/>
    </source>
</evidence>
<comment type="cofactor">
    <cofactor evidence="19">
        <name>Mg(2+)</name>
        <dbReference type="ChEBI" id="CHEBI:18420"/>
    </cofactor>
    <cofactor evidence="19">
        <name>Mn(2+)</name>
        <dbReference type="ChEBI" id="CHEBI:29035"/>
    </cofactor>
    <text evidence="19">Binds 2 divalent metal cations. Magnesium or manganese.</text>
</comment>
<dbReference type="Gene3D" id="3.30.420.10">
    <property type="entry name" value="Ribonuclease H-like superfamily/Ribonuclease H"/>
    <property type="match status" value="1"/>
</dbReference>
<dbReference type="OrthoDB" id="9804290at2"/>
<dbReference type="SMART" id="SM00479">
    <property type="entry name" value="EXOIII"/>
    <property type="match status" value="1"/>
</dbReference>